<accession>A0A6A6QXA6</accession>
<dbReference type="InterPro" id="IPR021858">
    <property type="entry name" value="Fun_TF"/>
</dbReference>
<keyword evidence="3" id="KW-1185">Reference proteome</keyword>
<dbReference type="AlphaFoldDB" id="A0A6A6QXA6"/>
<dbReference type="Proteomes" id="UP000799750">
    <property type="component" value="Unassembled WGS sequence"/>
</dbReference>
<evidence type="ECO:0000313" key="3">
    <source>
        <dbReference type="Proteomes" id="UP000799750"/>
    </source>
</evidence>
<name>A0A6A6QXA6_9PEZI</name>
<protein>
    <recommendedName>
        <fullName evidence="4">Fungal-specific transcription factor domain-containing protein</fullName>
    </recommendedName>
</protein>
<evidence type="ECO:0000256" key="1">
    <source>
        <dbReference type="SAM" id="MobiDB-lite"/>
    </source>
</evidence>
<dbReference type="EMBL" id="MU004187">
    <property type="protein sequence ID" value="KAF2496782.1"/>
    <property type="molecule type" value="Genomic_DNA"/>
</dbReference>
<dbReference type="PANTHER" id="PTHR37540">
    <property type="entry name" value="TRANSCRIPTION FACTOR (ACR-2), PUTATIVE-RELATED-RELATED"/>
    <property type="match status" value="1"/>
</dbReference>
<feature type="region of interest" description="Disordered" evidence="1">
    <location>
        <begin position="112"/>
        <end position="134"/>
    </location>
</feature>
<feature type="region of interest" description="Disordered" evidence="1">
    <location>
        <begin position="22"/>
        <end position="79"/>
    </location>
</feature>
<gene>
    <name evidence="2" type="ORF">BU16DRAFT_560099</name>
</gene>
<sequence length="549" mass="60848">MSLQTIILPPGPLVLVHKGWHHDSKDSADGLRQSDTGKSKRSLNDVSIPVAKPLLSKSAPKRSRGERTRPQTALGAAPGRTQDWLFVDATDPLRKRDPGVQKLVRRHVMRDYYGDPESREKAKKPRTKSPTASAVVAPRLEGDPRAMLKECLLSRNPPGSATSLYGGGLPFAMKPHFHKLMNFYIAQIARTLYPLHDTMIFNPAHKFWFPLALTDEALFRALLYVSALGLTTLPGSKASASEDSTSLTRPLFGLLSRRLNDLSKVSDATIGAISCLAMVATMHGNKEEWSMHLKGMAEMIRIKGGLSAIPESLQNKMCRADVEGALDTLSTPFLEPLIRTQPAISSILPPIEVPPPSTDFLHILAFTNLDLPLLNIFVDLSRFTETLEYAINRSEISIHPRAFDEDAVLIQYNLLHLLDYEKFGTLEACRLGALLCVKSITRATPFAPGTSSTIVSRLKLALEGAPADERLPYLDLWLLYTGGLASQGTSERAWFKYKLAELSELEPELSSWISIRNALKGCLWVESIHERPCRQLWEEVNEFRATAVG</sequence>
<evidence type="ECO:0000313" key="2">
    <source>
        <dbReference type="EMBL" id="KAF2496782.1"/>
    </source>
</evidence>
<organism evidence="2 3">
    <name type="scientific">Lophium mytilinum</name>
    <dbReference type="NCBI Taxonomy" id="390894"/>
    <lineage>
        <taxon>Eukaryota</taxon>
        <taxon>Fungi</taxon>
        <taxon>Dikarya</taxon>
        <taxon>Ascomycota</taxon>
        <taxon>Pezizomycotina</taxon>
        <taxon>Dothideomycetes</taxon>
        <taxon>Pleosporomycetidae</taxon>
        <taxon>Mytilinidiales</taxon>
        <taxon>Mytilinidiaceae</taxon>
        <taxon>Lophium</taxon>
    </lineage>
</organism>
<dbReference type="Pfam" id="PF11951">
    <property type="entry name" value="Fungal_trans_2"/>
    <property type="match status" value="1"/>
</dbReference>
<proteinExistence type="predicted"/>
<evidence type="ECO:0008006" key="4">
    <source>
        <dbReference type="Google" id="ProtNLM"/>
    </source>
</evidence>
<dbReference type="PANTHER" id="PTHR37540:SF5">
    <property type="entry name" value="TRANSCRIPTION FACTOR DOMAIN-CONTAINING PROTEIN"/>
    <property type="match status" value="1"/>
</dbReference>
<reference evidence="2" key="1">
    <citation type="journal article" date="2020" name="Stud. Mycol.">
        <title>101 Dothideomycetes genomes: a test case for predicting lifestyles and emergence of pathogens.</title>
        <authorList>
            <person name="Haridas S."/>
            <person name="Albert R."/>
            <person name="Binder M."/>
            <person name="Bloem J."/>
            <person name="Labutti K."/>
            <person name="Salamov A."/>
            <person name="Andreopoulos B."/>
            <person name="Baker S."/>
            <person name="Barry K."/>
            <person name="Bills G."/>
            <person name="Bluhm B."/>
            <person name="Cannon C."/>
            <person name="Castanera R."/>
            <person name="Culley D."/>
            <person name="Daum C."/>
            <person name="Ezra D."/>
            <person name="Gonzalez J."/>
            <person name="Henrissat B."/>
            <person name="Kuo A."/>
            <person name="Liang C."/>
            <person name="Lipzen A."/>
            <person name="Lutzoni F."/>
            <person name="Magnuson J."/>
            <person name="Mondo S."/>
            <person name="Nolan M."/>
            <person name="Ohm R."/>
            <person name="Pangilinan J."/>
            <person name="Park H.-J."/>
            <person name="Ramirez L."/>
            <person name="Alfaro M."/>
            <person name="Sun H."/>
            <person name="Tritt A."/>
            <person name="Yoshinaga Y."/>
            <person name="Zwiers L.-H."/>
            <person name="Turgeon B."/>
            <person name="Goodwin S."/>
            <person name="Spatafora J."/>
            <person name="Crous P."/>
            <person name="Grigoriev I."/>
        </authorList>
    </citation>
    <scope>NUCLEOTIDE SEQUENCE</scope>
    <source>
        <strain evidence="2">CBS 269.34</strain>
    </source>
</reference>
<dbReference type="OrthoDB" id="4158087at2759"/>